<evidence type="ECO:0000313" key="2">
    <source>
        <dbReference type="EMBL" id="AAL57028.1"/>
    </source>
</evidence>
<reference evidence="2" key="1">
    <citation type="submission" date="2000-12" db="EMBL/GenBank/DDBJ databases">
        <title>Comparison of the vir regions of the Agrobacterium tumefaciens limited host range strain AB2/73 with those of broad host range Agrobacterium strains.</title>
        <authorList>
            <person name="Schmidt J."/>
            <person name="Hammann P."/>
            <person name="Otten L."/>
        </authorList>
    </citation>
    <scope>NUCLEOTIDE SEQUENCE</scope>
    <source>
        <strain evidence="2">AB2/73</strain>
        <plasmid evidence="2">pTiAB2/73</plasmid>
    </source>
</reference>
<geneLocation type="plasmid" evidence="2">
    <name>pTiAB2/73</name>
</geneLocation>
<dbReference type="AlphaFoldDB" id="Q8VT83"/>
<proteinExistence type="predicted"/>
<name>Q8VT83_AGRTU</name>
<dbReference type="EMBL" id="AF329849">
    <property type="protein sequence ID" value="AAL57028.1"/>
    <property type="molecule type" value="Genomic_DNA"/>
</dbReference>
<keyword evidence="2" id="KW-0614">Plasmid</keyword>
<gene>
    <name evidence="2" type="primary">virE1</name>
</gene>
<feature type="region of interest" description="Disordered" evidence="1">
    <location>
        <begin position="13"/>
        <end position="32"/>
    </location>
</feature>
<accession>Q8VT83</accession>
<evidence type="ECO:0000256" key="1">
    <source>
        <dbReference type="SAM" id="MobiDB-lite"/>
    </source>
</evidence>
<feature type="region of interest" description="Disordered" evidence="1">
    <location>
        <begin position="55"/>
        <end position="76"/>
    </location>
</feature>
<organism evidence="2">
    <name type="scientific">Agrobacterium tumefaciens</name>
    <dbReference type="NCBI Taxonomy" id="358"/>
    <lineage>
        <taxon>Bacteria</taxon>
        <taxon>Pseudomonadati</taxon>
        <taxon>Pseudomonadota</taxon>
        <taxon>Alphaproteobacteria</taxon>
        <taxon>Hyphomicrobiales</taxon>
        <taxon>Rhizobiaceae</taxon>
        <taxon>Rhizobium/Agrobacterium group</taxon>
        <taxon>Agrobacterium</taxon>
        <taxon>Agrobacterium tumefaciens complex</taxon>
    </lineage>
</organism>
<protein>
    <submittedName>
        <fullName evidence="2">VirE1</fullName>
    </submittedName>
</protein>
<sequence>MAIKKLLTLISRNSPNAENEVAQEQPYSDPVSTFSPMDLKLIELEDFLLNSPVPKNEQLIDKESNHGPECNNALRE</sequence>